<keyword evidence="1" id="KW-1133">Transmembrane helix</keyword>
<keyword evidence="1" id="KW-0472">Membrane</keyword>
<feature type="transmembrane region" description="Helical" evidence="1">
    <location>
        <begin position="57"/>
        <end position="77"/>
    </location>
</feature>
<dbReference type="EMBL" id="JJMP01000003">
    <property type="protein sequence ID" value="RYC52148.1"/>
    <property type="molecule type" value="Genomic_DNA"/>
</dbReference>
<keyword evidence="1" id="KW-0812">Transmembrane</keyword>
<evidence type="ECO:0000256" key="1">
    <source>
        <dbReference type="SAM" id="Phobius"/>
    </source>
</evidence>
<gene>
    <name evidence="2" type="ORF">DN53_09690</name>
</gene>
<organism evidence="2 3">
    <name type="scientific">Flagellimonas olearia</name>
    <dbReference type="NCBI Taxonomy" id="552546"/>
    <lineage>
        <taxon>Bacteria</taxon>
        <taxon>Pseudomonadati</taxon>
        <taxon>Bacteroidota</taxon>
        <taxon>Flavobacteriia</taxon>
        <taxon>Flavobacteriales</taxon>
        <taxon>Flavobacteriaceae</taxon>
        <taxon>Flagellimonas</taxon>
    </lineage>
</organism>
<accession>A0A444VMY5</accession>
<evidence type="ECO:0000313" key="3">
    <source>
        <dbReference type="Proteomes" id="UP000290261"/>
    </source>
</evidence>
<name>A0A444VMY5_9FLAO</name>
<evidence type="ECO:0000313" key="2">
    <source>
        <dbReference type="EMBL" id="RYC52148.1"/>
    </source>
</evidence>
<proteinExistence type="predicted"/>
<sequence>MGLWCSLCLNAQDFSPKQQQRLDHLGLNHTYLMEQSEANERQLRKILGQDRKRKNNLVMGGSFAGLGLLTIAGGSLIANGGPCGEDEFCENIGGAFIGVLMIATGILEMGISIPLVTNSFLKKRKRNKMIKNLKAQYPNQPELTPFDSN</sequence>
<evidence type="ECO:0008006" key="4">
    <source>
        <dbReference type="Google" id="ProtNLM"/>
    </source>
</evidence>
<dbReference type="AlphaFoldDB" id="A0A444VMY5"/>
<protein>
    <recommendedName>
        <fullName evidence="4">MotA/TolQ/ExbB proton channel domain-containing protein</fullName>
    </recommendedName>
</protein>
<keyword evidence="3" id="KW-1185">Reference proteome</keyword>
<reference evidence="2 3" key="1">
    <citation type="submission" date="2014-04" db="EMBL/GenBank/DDBJ databases">
        <title>Whole genome of Muricauda olearia.</title>
        <authorList>
            <person name="Zhang X.-H."/>
            <person name="Tang K."/>
        </authorList>
    </citation>
    <scope>NUCLEOTIDE SEQUENCE [LARGE SCALE GENOMIC DNA]</scope>
    <source>
        <strain evidence="2 3">Th120</strain>
    </source>
</reference>
<feature type="transmembrane region" description="Helical" evidence="1">
    <location>
        <begin position="97"/>
        <end position="121"/>
    </location>
</feature>
<comment type="caution">
    <text evidence="2">The sequence shown here is derived from an EMBL/GenBank/DDBJ whole genome shotgun (WGS) entry which is preliminary data.</text>
</comment>
<dbReference type="Proteomes" id="UP000290261">
    <property type="component" value="Unassembled WGS sequence"/>
</dbReference>